<protein>
    <submittedName>
        <fullName evidence="2">Uncharacterized protein</fullName>
    </submittedName>
</protein>
<keyword evidence="1" id="KW-0732">Signal</keyword>
<evidence type="ECO:0000313" key="2">
    <source>
        <dbReference type="EMBL" id="MFC3194029.1"/>
    </source>
</evidence>
<dbReference type="Proteomes" id="UP001595533">
    <property type="component" value="Unassembled WGS sequence"/>
</dbReference>
<evidence type="ECO:0000313" key="3">
    <source>
        <dbReference type="Proteomes" id="UP001595533"/>
    </source>
</evidence>
<evidence type="ECO:0000256" key="1">
    <source>
        <dbReference type="SAM" id="SignalP"/>
    </source>
</evidence>
<keyword evidence="3" id="KW-1185">Reference proteome</keyword>
<gene>
    <name evidence="2" type="ORF">ACFODZ_07230</name>
</gene>
<name>A0ABV7J7D1_9GAMM</name>
<proteinExistence type="predicted"/>
<dbReference type="EMBL" id="JBHRTS010000003">
    <property type="protein sequence ID" value="MFC3194029.1"/>
    <property type="molecule type" value="Genomic_DNA"/>
</dbReference>
<reference evidence="3" key="1">
    <citation type="journal article" date="2019" name="Int. J. Syst. Evol. Microbiol.">
        <title>The Global Catalogue of Microorganisms (GCM) 10K type strain sequencing project: providing services to taxonomists for standard genome sequencing and annotation.</title>
        <authorList>
            <consortium name="The Broad Institute Genomics Platform"/>
            <consortium name="The Broad Institute Genome Sequencing Center for Infectious Disease"/>
            <person name="Wu L."/>
            <person name="Ma J."/>
        </authorList>
    </citation>
    <scope>NUCLEOTIDE SEQUENCE [LARGE SCALE GENOMIC DNA]</scope>
    <source>
        <strain evidence="3">KCTC 42953</strain>
    </source>
</reference>
<sequence>MLSLKISLFWVFMFFCFAVCAEDETQSVLVQLKNKGDFDVFFHRSQSNATGAAIGGLIGAGIETGISKSKDMELEARLVEKLGEQNCHEQLIDSFTEKLEPADQYRLVGKDEADRNTLQLDIRIKDCGFKLVNSDSGELSAFVTLLVKLNTAKGKKLFEEKFYLRSKQQNSFDEYLNDAELTASEFQQVITKAGKRLANKLIYLK</sequence>
<comment type="caution">
    <text evidence="2">The sequence shown here is derived from an EMBL/GenBank/DDBJ whole genome shotgun (WGS) entry which is preliminary data.</text>
</comment>
<feature type="signal peptide" evidence="1">
    <location>
        <begin position="1"/>
        <end position="21"/>
    </location>
</feature>
<feature type="chain" id="PRO_5045101558" evidence="1">
    <location>
        <begin position="22"/>
        <end position="205"/>
    </location>
</feature>
<accession>A0ABV7J7D1</accession>
<organism evidence="2 3">
    <name type="scientific">Marinicella sediminis</name>
    <dbReference type="NCBI Taxonomy" id="1792834"/>
    <lineage>
        <taxon>Bacteria</taxon>
        <taxon>Pseudomonadati</taxon>
        <taxon>Pseudomonadota</taxon>
        <taxon>Gammaproteobacteria</taxon>
        <taxon>Lysobacterales</taxon>
        <taxon>Marinicellaceae</taxon>
        <taxon>Marinicella</taxon>
    </lineage>
</organism>
<dbReference type="RefSeq" id="WP_077412102.1">
    <property type="nucleotide sequence ID" value="NZ_JBHRTS010000003.1"/>
</dbReference>